<dbReference type="RefSeq" id="WP_180047070.1">
    <property type="nucleotide sequence ID" value="NZ_CP048659.1"/>
</dbReference>
<evidence type="ECO:0000259" key="1">
    <source>
        <dbReference type="Pfam" id="PF22783"/>
    </source>
</evidence>
<feature type="domain" description="Biofilm-associated protein BapA-like prefix-like" evidence="1">
    <location>
        <begin position="1"/>
        <end position="112"/>
    </location>
</feature>
<dbReference type="Proteomes" id="UP000593966">
    <property type="component" value="Chromosome"/>
</dbReference>
<dbReference type="AlphaFoldDB" id="A0A7S6VZH2"/>
<keyword evidence="3" id="KW-1185">Reference proteome</keyword>
<accession>A0A7S6VZH2</accession>
<proteinExistence type="predicted"/>
<evidence type="ECO:0000313" key="2">
    <source>
        <dbReference type="EMBL" id="QOW47715.1"/>
    </source>
</evidence>
<dbReference type="Pfam" id="PF22783">
    <property type="entry name" value="BapA_N"/>
    <property type="match status" value="1"/>
</dbReference>
<name>A0A7S6VZH2_9GAMM</name>
<sequence length="162" mass="17796">MENISIVSKDTGNLSLVTSSSFSVQAPSVVVLKYSKEQIKNMMREGDHLIITLDTGEVIQIENFFTLDNSLVLENNNELLWVQFNDLNNVSLETINYAGLDNVEPLLYDSVEGTLPFIAGIAGAIGTVAYIANTDISHNSGKDITAPNAPSEPYRVCRRLFI</sequence>
<dbReference type="NCBIfam" id="NF033677">
    <property type="entry name" value="biofilm_BapA_N"/>
    <property type="match status" value="1"/>
</dbReference>
<gene>
    <name evidence="2" type="ORF">G0028_18580</name>
</gene>
<reference evidence="2 3" key="1">
    <citation type="submission" date="2020-02" db="EMBL/GenBank/DDBJ databases">
        <title>Tigecycline-resistant Acinetobacter species from pigs and migratory birds.</title>
        <authorList>
            <person name="Chen C."/>
            <person name="Sun J."/>
            <person name="Liao X.-P."/>
            <person name="Liu Y.-H."/>
        </authorList>
    </citation>
    <scope>NUCLEOTIDE SEQUENCE [LARGE SCALE GENOMIC DNA]</scope>
    <source>
        <strain evidence="2 3">YH12207_T</strain>
    </source>
</reference>
<dbReference type="EMBL" id="CP048659">
    <property type="protein sequence ID" value="QOW47715.1"/>
    <property type="molecule type" value="Genomic_DNA"/>
</dbReference>
<evidence type="ECO:0000313" key="3">
    <source>
        <dbReference type="Proteomes" id="UP000593966"/>
    </source>
</evidence>
<organism evidence="2 3">
    <name type="scientific">Acinetobacter piscicola</name>
    <dbReference type="NCBI Taxonomy" id="2006115"/>
    <lineage>
        <taxon>Bacteria</taxon>
        <taxon>Pseudomonadati</taxon>
        <taxon>Pseudomonadota</taxon>
        <taxon>Gammaproteobacteria</taxon>
        <taxon>Moraxellales</taxon>
        <taxon>Moraxellaceae</taxon>
        <taxon>Acinetobacter</taxon>
    </lineage>
</organism>
<dbReference type="InterPro" id="IPR048051">
    <property type="entry name" value="BapA-like_prefix-like"/>
</dbReference>
<protein>
    <submittedName>
        <fullName evidence="2">BapA prefix-like domain-containing protein</fullName>
    </submittedName>
</protein>